<sequence length="153" mass="15492">LQKKHDRQHAITAAADHTSTATTGQILQADTNGLPIDATNTNAQVSGAVTASHAKQHALDSAADHTSTVTQNNLMDADANGLPDDSGLTVANTSDAIAKKHAQNTDTALGSGCEAADHGTAATDQVINVSYGTGDPPAANTTTIGSLFVKYTA</sequence>
<dbReference type="AlphaFoldDB" id="X1LSL6"/>
<evidence type="ECO:0000313" key="1">
    <source>
        <dbReference type="EMBL" id="GAI08811.1"/>
    </source>
</evidence>
<comment type="caution">
    <text evidence="1">The sequence shown here is derived from an EMBL/GenBank/DDBJ whole genome shotgun (WGS) entry which is preliminary data.</text>
</comment>
<accession>X1LSL6</accession>
<feature type="non-terminal residue" evidence="1">
    <location>
        <position position="1"/>
    </location>
</feature>
<dbReference type="EMBL" id="BARV01007499">
    <property type="protein sequence ID" value="GAI08811.1"/>
    <property type="molecule type" value="Genomic_DNA"/>
</dbReference>
<protein>
    <submittedName>
        <fullName evidence="1">Uncharacterized protein</fullName>
    </submittedName>
</protein>
<proteinExistence type="predicted"/>
<organism evidence="1">
    <name type="scientific">marine sediment metagenome</name>
    <dbReference type="NCBI Taxonomy" id="412755"/>
    <lineage>
        <taxon>unclassified sequences</taxon>
        <taxon>metagenomes</taxon>
        <taxon>ecological metagenomes</taxon>
    </lineage>
</organism>
<reference evidence="1" key="1">
    <citation type="journal article" date="2014" name="Front. Microbiol.">
        <title>High frequency of phylogenetically diverse reductive dehalogenase-homologous genes in deep subseafloor sedimentary metagenomes.</title>
        <authorList>
            <person name="Kawai M."/>
            <person name="Futagami T."/>
            <person name="Toyoda A."/>
            <person name="Takaki Y."/>
            <person name="Nishi S."/>
            <person name="Hori S."/>
            <person name="Arai W."/>
            <person name="Tsubouchi T."/>
            <person name="Morono Y."/>
            <person name="Uchiyama I."/>
            <person name="Ito T."/>
            <person name="Fujiyama A."/>
            <person name="Inagaki F."/>
            <person name="Takami H."/>
        </authorList>
    </citation>
    <scope>NUCLEOTIDE SEQUENCE</scope>
    <source>
        <strain evidence="1">Expedition CK06-06</strain>
    </source>
</reference>
<name>X1LSL6_9ZZZZ</name>
<gene>
    <name evidence="1" type="ORF">S06H3_15255</name>
</gene>